<dbReference type="OrthoDB" id="9811314at2"/>
<evidence type="ECO:0000256" key="1">
    <source>
        <dbReference type="ARBA" id="ARBA00001947"/>
    </source>
</evidence>
<dbReference type="Pfam" id="PF05193">
    <property type="entry name" value="Peptidase_M16_C"/>
    <property type="match status" value="1"/>
</dbReference>
<evidence type="ECO:0000256" key="8">
    <source>
        <dbReference type="RuleBase" id="RU004447"/>
    </source>
</evidence>
<dbReference type="InterPro" id="IPR007863">
    <property type="entry name" value="Peptidase_M16_C"/>
</dbReference>
<feature type="compositionally biased region" description="Basic residues" evidence="9">
    <location>
        <begin position="468"/>
        <end position="477"/>
    </location>
</feature>
<protein>
    <submittedName>
        <fullName evidence="12">Zn-dependent peptidase</fullName>
    </submittedName>
</protein>
<dbReference type="Gene3D" id="3.30.830.10">
    <property type="entry name" value="Metalloenzyme, LuxS/M16 peptidase-like"/>
    <property type="match status" value="2"/>
</dbReference>
<dbReference type="GO" id="GO:0006508">
    <property type="term" value="P:proteolysis"/>
    <property type="evidence" value="ECO:0007669"/>
    <property type="project" value="UniProtKB-KW"/>
</dbReference>
<dbReference type="STRING" id="2340.JV46_28010"/>
<dbReference type="InterPro" id="IPR050626">
    <property type="entry name" value="Peptidase_M16"/>
</dbReference>
<feature type="compositionally biased region" description="Basic and acidic residues" evidence="9">
    <location>
        <begin position="458"/>
        <end position="467"/>
    </location>
</feature>
<comment type="cofactor">
    <cofactor evidence="1">
        <name>Zn(2+)</name>
        <dbReference type="ChEBI" id="CHEBI:29105"/>
    </cofactor>
</comment>
<keyword evidence="3" id="KW-0645">Protease</keyword>
<dbReference type="PATRIC" id="fig|2340.3.peg.2476"/>
<dbReference type="eggNOG" id="COG0612">
    <property type="taxonomic scope" value="Bacteria"/>
</dbReference>
<name>A0A0B0H5Q0_SOVGS</name>
<keyword evidence="7" id="KW-0482">Metalloprotease</keyword>
<dbReference type="GO" id="GO:0004222">
    <property type="term" value="F:metalloendopeptidase activity"/>
    <property type="evidence" value="ECO:0007669"/>
    <property type="project" value="InterPro"/>
</dbReference>
<dbReference type="InterPro" id="IPR011765">
    <property type="entry name" value="Pept_M16_N"/>
</dbReference>
<dbReference type="PROSITE" id="PS00143">
    <property type="entry name" value="INSULINASE"/>
    <property type="match status" value="1"/>
</dbReference>
<evidence type="ECO:0000256" key="7">
    <source>
        <dbReference type="ARBA" id="ARBA00023049"/>
    </source>
</evidence>
<evidence type="ECO:0000256" key="4">
    <source>
        <dbReference type="ARBA" id="ARBA00022723"/>
    </source>
</evidence>
<keyword evidence="13" id="KW-1185">Reference proteome</keyword>
<dbReference type="EMBL" id="JRAA01000003">
    <property type="protein sequence ID" value="KHF24410.1"/>
    <property type="molecule type" value="Genomic_DNA"/>
</dbReference>
<feature type="region of interest" description="Disordered" evidence="9">
    <location>
        <begin position="454"/>
        <end position="477"/>
    </location>
</feature>
<evidence type="ECO:0000259" key="10">
    <source>
        <dbReference type="Pfam" id="PF00675"/>
    </source>
</evidence>
<comment type="similarity">
    <text evidence="2 8">Belongs to the peptidase M16 family.</text>
</comment>
<feature type="domain" description="Peptidase M16 N-terminal" evidence="10">
    <location>
        <begin position="50"/>
        <end position="196"/>
    </location>
</feature>
<feature type="domain" description="Peptidase M16 C-terminal" evidence="11">
    <location>
        <begin position="205"/>
        <end position="388"/>
    </location>
</feature>
<dbReference type="MEROPS" id="M16.019"/>
<dbReference type="Proteomes" id="UP000030856">
    <property type="component" value="Unassembled WGS sequence"/>
</dbReference>
<keyword evidence="5" id="KW-0378">Hydrolase</keyword>
<accession>A0A0B0H5Q0</accession>
<dbReference type="SUPFAM" id="SSF63411">
    <property type="entry name" value="LuxS/MPP-like metallohydrolase"/>
    <property type="match status" value="2"/>
</dbReference>
<dbReference type="PANTHER" id="PTHR43690">
    <property type="entry name" value="NARDILYSIN"/>
    <property type="match status" value="1"/>
</dbReference>
<evidence type="ECO:0000256" key="6">
    <source>
        <dbReference type="ARBA" id="ARBA00022833"/>
    </source>
</evidence>
<evidence type="ECO:0000259" key="11">
    <source>
        <dbReference type="Pfam" id="PF05193"/>
    </source>
</evidence>
<dbReference type="InterPro" id="IPR011249">
    <property type="entry name" value="Metalloenz_LuxS/M16"/>
</dbReference>
<evidence type="ECO:0000256" key="9">
    <source>
        <dbReference type="SAM" id="MobiDB-lite"/>
    </source>
</evidence>
<keyword evidence="6" id="KW-0862">Zinc</keyword>
<gene>
    <name evidence="12" type="ORF">JV46_28010</name>
</gene>
<reference evidence="12 13" key="1">
    <citation type="journal article" date="2014" name="BMC Genomics">
        <title>The genome of the intracellular bacterium of the coastal bivalve, Solemya velum: a blueprint for thriving in and out of symbiosis.</title>
        <authorList>
            <person name="Dmytrenko O."/>
            <person name="Russell S.L."/>
            <person name="Loo W.T."/>
            <person name="Fontanez K.M."/>
            <person name="Liao L."/>
            <person name="Roeselers G."/>
            <person name="Sharma R."/>
            <person name="Stewart F.J."/>
            <person name="Newton I.L."/>
            <person name="Woyke T."/>
            <person name="Wu D."/>
            <person name="Lang J.M."/>
            <person name="Eisen J.A."/>
            <person name="Cavanaugh C.M."/>
        </authorList>
    </citation>
    <scope>NUCLEOTIDE SEQUENCE [LARGE SCALE GENOMIC DNA]</scope>
    <source>
        <strain evidence="12 13">WH</strain>
    </source>
</reference>
<evidence type="ECO:0000256" key="3">
    <source>
        <dbReference type="ARBA" id="ARBA00022670"/>
    </source>
</evidence>
<evidence type="ECO:0000256" key="2">
    <source>
        <dbReference type="ARBA" id="ARBA00007261"/>
    </source>
</evidence>
<evidence type="ECO:0000256" key="5">
    <source>
        <dbReference type="ARBA" id="ARBA00022801"/>
    </source>
</evidence>
<evidence type="ECO:0000313" key="12">
    <source>
        <dbReference type="EMBL" id="KHF24410.1"/>
    </source>
</evidence>
<proteinExistence type="inferred from homology"/>
<evidence type="ECO:0000313" key="13">
    <source>
        <dbReference type="Proteomes" id="UP000030856"/>
    </source>
</evidence>
<dbReference type="AlphaFoldDB" id="A0A0B0H5Q0"/>
<dbReference type="Pfam" id="PF00675">
    <property type="entry name" value="Peptidase_M16"/>
    <property type="match status" value="1"/>
</dbReference>
<organism evidence="12 13">
    <name type="scientific">Solemya velum gill symbiont</name>
    <dbReference type="NCBI Taxonomy" id="2340"/>
    <lineage>
        <taxon>Bacteria</taxon>
        <taxon>Pseudomonadati</taxon>
        <taxon>Pseudomonadota</taxon>
        <taxon>Gammaproteobacteria</taxon>
        <taxon>sulfur-oxidizing symbionts</taxon>
    </lineage>
</organism>
<sequence length="477" mass="53631">MIRTIIEDRFRSSMTKTGSAFLGLLATIALFPLAVQASQVQEFELENGMKVIVKEDHRAPIAVSQVWYKVGSSYEPEGQTGISHVLEHLMFKGTERYGPNEFSKIISENGGRENAFTGRDYTAYFQTLSSDRLNIAFDLEADRMRNLLLDEKEFQKERDVVTEERRLRTEDKPTALTYEQFNAVAWRVLPYRRPIIGWMSDLENLKIEDLRDWYQLWYAPNNATLVVVGDVDAEKIHTMAQETFGQLPPSDLPVMKTPVEPAHNGVTRLQVKAPAKQPYLLMGFKAPVVTTVSEENAWEPYAMEALAAVLDGGDSARLSRSLIRGSSIANSAGASYNAYTRLPGMVMFDGVPAEGRSIKDLEKALLSEIEKVKAEPVAADELKRVVTQTVASKVYEKDSVFYQAMQIGMLETVGLDWRLTDSYVEKLRAVTPEQVQEVAQRYLQPDNMTIAILDPQPMDEKQAESKSRPHVGVKHGS</sequence>
<comment type="caution">
    <text evidence="12">The sequence shown here is derived from an EMBL/GenBank/DDBJ whole genome shotgun (WGS) entry which is preliminary data.</text>
</comment>
<dbReference type="GO" id="GO:0046872">
    <property type="term" value="F:metal ion binding"/>
    <property type="evidence" value="ECO:0007669"/>
    <property type="project" value="UniProtKB-KW"/>
</dbReference>
<keyword evidence="4" id="KW-0479">Metal-binding</keyword>
<dbReference type="InterPro" id="IPR001431">
    <property type="entry name" value="Pept_M16_Zn_BS"/>
</dbReference>
<dbReference type="PANTHER" id="PTHR43690:SF17">
    <property type="entry name" value="PROTEIN YHJJ"/>
    <property type="match status" value="1"/>
</dbReference>